<feature type="compositionally biased region" description="Basic and acidic residues" evidence="2">
    <location>
        <begin position="147"/>
        <end position="159"/>
    </location>
</feature>
<feature type="compositionally biased region" description="Polar residues" evidence="2">
    <location>
        <begin position="323"/>
        <end position="332"/>
    </location>
</feature>
<gene>
    <name evidence="4" type="ORF">FRX31_009319</name>
</gene>
<feature type="domain" description="Putative zinc-finger" evidence="3">
    <location>
        <begin position="899"/>
        <end position="916"/>
    </location>
</feature>
<evidence type="ECO:0000256" key="1">
    <source>
        <dbReference type="SAM" id="Coils"/>
    </source>
</evidence>
<dbReference type="Proteomes" id="UP000554482">
    <property type="component" value="Unassembled WGS sequence"/>
</dbReference>
<reference evidence="4 5" key="1">
    <citation type="submission" date="2020-06" db="EMBL/GenBank/DDBJ databases">
        <title>Transcriptomic and genomic resources for Thalictrum thalictroides and T. hernandezii: Facilitating candidate gene discovery in an emerging model plant lineage.</title>
        <authorList>
            <person name="Arias T."/>
            <person name="Riano-Pachon D.M."/>
            <person name="Di Stilio V.S."/>
        </authorList>
    </citation>
    <scope>NUCLEOTIDE SEQUENCE [LARGE SCALE GENOMIC DNA]</scope>
    <source>
        <strain evidence="5">cv. WT478/WT964</strain>
        <tissue evidence="4">Leaves</tissue>
    </source>
</reference>
<dbReference type="Pfam" id="PF10650">
    <property type="entry name" value="zf-C3H1"/>
    <property type="match status" value="1"/>
</dbReference>
<feature type="region of interest" description="Disordered" evidence="2">
    <location>
        <begin position="259"/>
        <end position="310"/>
    </location>
</feature>
<feature type="region of interest" description="Disordered" evidence="2">
    <location>
        <begin position="133"/>
        <end position="173"/>
    </location>
</feature>
<dbReference type="PANTHER" id="PTHR21563:SF3">
    <property type="entry name" value="ZINC FINGER C3H1 DOMAIN-CONTAINING PROTEIN"/>
    <property type="match status" value="1"/>
</dbReference>
<dbReference type="PANTHER" id="PTHR21563">
    <property type="entry name" value="ZINC FINGER C3H1 DOMAIN-CONTAINING PROTEIN"/>
    <property type="match status" value="1"/>
</dbReference>
<feature type="region of interest" description="Disordered" evidence="2">
    <location>
        <begin position="13"/>
        <end position="113"/>
    </location>
</feature>
<feature type="compositionally biased region" description="Low complexity" evidence="2">
    <location>
        <begin position="44"/>
        <end position="57"/>
    </location>
</feature>
<evidence type="ECO:0000256" key="2">
    <source>
        <dbReference type="SAM" id="MobiDB-lite"/>
    </source>
</evidence>
<sequence>MEEIDELRAKVIASMAISTSNPKKKSPKNKEEGELSSSDTEENPTSSSAPSITATPPLVESNAAIMPKSNQSSKTGNFAYANDPPSFAETQHKKSVKQNYSKPLRNSVPSKVGNRYTSSWYASSVPKNNLVISFSDDDSGSDSQEQIPEKSSGRKEIRHAAGRSSTQLDPECTPITANNQIKRMPKIASSSRTSVSSMTKIHGANSRGLGPSLVEPVPHIRNTDNACAVQEHEVSAGLNLNNRKLENLRHQIAVRENQLKLKSVQQSKSTNSGSYHDHSGINLNKSAGKKNGPASGNTTKLASNEPEKKRLRLDSYQWKLNLDGQQQTQKSATKSESRLRLPSTENIRQKNGQLVSCSPQTTLDIVAEKQPAKASKQIPVLSGDLAPRVTNGESCRPFHDPTPSKAQNFQFLNRQGDISSSCYQSGKSNRLTDLSAVSDRSSSLLQMASRENNGGAFEFNISSPKKSNMDGPKVTGTFGAVRSPALEKGSQDNVVRGSISLQDYSDHNLLGPSHVSIETLTKMEESHDKELEEAQEHRRRCELEERNALKAYREAQRALFEANAKCTHLYRKRELFSAQFRAFMMEDSSSLWSSVWHQHKKSGMDCLNDAPDADADHLHALGHKARTEFEALNNNSSIQCTNGAIDHSFCQQTMGHNLASEPCIEVDGNMLGLLHHKDNDDINGFCTPIQHTNLSADEDEVASLLDHKTTQSMVMLKDVESIEERVQDLNKNSGVSSADNPDDYALLEASLRSELFARLGTKNTSKDKNLHDWEEHVSCNGIECLDEVKSDTPFSDKQYVESKVGGSSSLAEACTSTASIFSLPFPVFKLAFSYMKVTPLIDIEKIQKKTWENCVDDTSQKEESGRAQSELVLSDLRGNMGDMGSYASDRLIDPFWPVCMFELRGKCNDEACLWQHEKDYSGRKTWQHDNPESPNYEVALSTNVENIKSAPPIYSVGLDVLKTDLHMPGLVLARSIGRCWQKGFSTFSAAPITTTQRSLFTNMPFPYSSGGRLGGQGSWSRHSLYFQSQDDVLIKQGLDDPEQFLDRALVIFDGDVNDVEGVSKARSILAQALDAYPTSLPLWIVFLSIHYRNKPTIGKDDKFSHAIHHNEGSYELWLMYVNSRVQLDDCLVAYETAIAALCRHASLPDRDTVHDSACILDFFLQSVDCLRMSGDVEKAIQRIYGLLPTPTDVASKSFISLSDILTCLTVSDKCIFWVCCVYIVIYRKLPDATVQQFGSKQELQFMVEWPSVELTTFEKHRALELMKMGVESVILNGGKYERELQFLYSSHVQCVAVLEGLSCSQNLLDKYIKVHPNCLVLVLTSARLCRIYSGDRSFERFDEAIRSWHKETPGLQCIWNQYAQCALESEGLNFAKELMVRWFESVWKVECTPSGKLDVMDDGDMYNSPESLSPNPDVCLTFSNPMDEMFGLLNLALHMWLQKDDVKARLAIDRALKVASQEDFEHCVREHAAFVLSGVLDSMEYAPSSEILRLLNIYLKDPRVLPVSEPLSRKFCRDIRKPRIRQLINNILGPIPCNFHLINSVLESWYGPSLLPENDGDLQDLVDLVETLMDLYPANYSLALAVCKLITRNFTSGIASVSVMFWARSVLVSSIYQAFPVAPEHKWLEAADILSNLVDAQDIIESFHLRALSIYPFSIKVWMSYYNFSKKTGNGSLVIQRAREKGVKLE</sequence>
<evidence type="ECO:0000313" key="4">
    <source>
        <dbReference type="EMBL" id="KAF5201096.1"/>
    </source>
</evidence>
<dbReference type="GO" id="GO:0000178">
    <property type="term" value="C:exosome (RNase complex)"/>
    <property type="evidence" value="ECO:0007669"/>
    <property type="project" value="TreeGrafter"/>
</dbReference>
<dbReference type="SUPFAM" id="SSF48452">
    <property type="entry name" value="TPR-like"/>
    <property type="match status" value="1"/>
</dbReference>
<keyword evidence="1" id="KW-0175">Coiled coil</keyword>
<organism evidence="4 5">
    <name type="scientific">Thalictrum thalictroides</name>
    <name type="common">Rue-anemone</name>
    <name type="synonym">Anemone thalictroides</name>
    <dbReference type="NCBI Taxonomy" id="46969"/>
    <lineage>
        <taxon>Eukaryota</taxon>
        <taxon>Viridiplantae</taxon>
        <taxon>Streptophyta</taxon>
        <taxon>Embryophyta</taxon>
        <taxon>Tracheophyta</taxon>
        <taxon>Spermatophyta</taxon>
        <taxon>Magnoliopsida</taxon>
        <taxon>Ranunculales</taxon>
        <taxon>Ranunculaceae</taxon>
        <taxon>Thalictroideae</taxon>
        <taxon>Thalictrum</taxon>
    </lineage>
</organism>
<dbReference type="EMBL" id="JABWDY010009890">
    <property type="protein sequence ID" value="KAF5201096.1"/>
    <property type="molecule type" value="Genomic_DNA"/>
</dbReference>
<feature type="region of interest" description="Disordered" evidence="2">
    <location>
        <begin position="322"/>
        <end position="344"/>
    </location>
</feature>
<proteinExistence type="predicted"/>
<dbReference type="OrthoDB" id="1922977at2759"/>
<keyword evidence="5" id="KW-1185">Reference proteome</keyword>
<comment type="caution">
    <text evidence="4">The sequence shown here is derived from an EMBL/GenBank/DDBJ whole genome shotgun (WGS) entry which is preliminary data.</text>
</comment>
<accession>A0A7J6WUJ5</accession>
<dbReference type="InterPro" id="IPR011990">
    <property type="entry name" value="TPR-like_helical_dom_sf"/>
</dbReference>
<feature type="coiled-coil region" evidence="1">
    <location>
        <begin position="517"/>
        <end position="551"/>
    </location>
</feature>
<feature type="compositionally biased region" description="Polar residues" evidence="2">
    <location>
        <begin position="263"/>
        <end position="274"/>
    </location>
</feature>
<dbReference type="GO" id="GO:0005634">
    <property type="term" value="C:nucleus"/>
    <property type="evidence" value="ECO:0007669"/>
    <property type="project" value="TreeGrafter"/>
</dbReference>
<evidence type="ECO:0000313" key="5">
    <source>
        <dbReference type="Proteomes" id="UP000554482"/>
    </source>
</evidence>
<dbReference type="InterPro" id="IPR019607">
    <property type="entry name" value="Putative_zinc-finger_domain"/>
</dbReference>
<dbReference type="InterPro" id="IPR039278">
    <property type="entry name" value="Red1"/>
</dbReference>
<name>A0A7J6WUJ5_THATH</name>
<evidence type="ECO:0000259" key="3">
    <source>
        <dbReference type="Pfam" id="PF10650"/>
    </source>
</evidence>
<protein>
    <submittedName>
        <fullName evidence="4">Zinc finger C3H1 domain protein</fullName>
    </submittedName>
</protein>